<sequence>MAANAGSMFQYWKRFDLQQLQKELDATTTALASRQNENQQSRKKLLDQTRELKKNTPKDLRKQIAPLLKSLQTEIDALCKRNKESETAFLSVYKRLIDVPDSMVWGLLKQDSLSVCTTTRYIPKLLLSRLL</sequence>
<organism evidence="3 4">
    <name type="scientific">Electrophorus electricus</name>
    <name type="common">Electric eel</name>
    <name type="synonym">Gymnotus electricus</name>
    <dbReference type="NCBI Taxonomy" id="8005"/>
    <lineage>
        <taxon>Eukaryota</taxon>
        <taxon>Metazoa</taxon>
        <taxon>Chordata</taxon>
        <taxon>Craniata</taxon>
        <taxon>Vertebrata</taxon>
        <taxon>Euteleostomi</taxon>
        <taxon>Actinopterygii</taxon>
        <taxon>Neopterygii</taxon>
        <taxon>Teleostei</taxon>
        <taxon>Ostariophysi</taxon>
        <taxon>Gymnotiformes</taxon>
        <taxon>Gymnotoidei</taxon>
        <taxon>Gymnotidae</taxon>
        <taxon>Electrophorus</taxon>
    </lineage>
</organism>
<reference evidence="3" key="3">
    <citation type="submission" date="2025-09" db="UniProtKB">
        <authorList>
            <consortium name="Ensembl"/>
        </authorList>
    </citation>
    <scope>IDENTIFICATION</scope>
</reference>
<keyword evidence="1" id="KW-0175">Coiled coil</keyword>
<dbReference type="Pfam" id="PF25398">
    <property type="entry name" value="CUX1_N"/>
    <property type="match status" value="1"/>
</dbReference>
<dbReference type="Ensembl" id="ENSEEET00000064085.1">
    <property type="protein sequence ID" value="ENSEEEP00000058651.1"/>
    <property type="gene ID" value="ENSEEEG00000027049.1"/>
</dbReference>
<dbReference type="GeneTree" id="ENSGT00940000159751"/>
<dbReference type="PANTHER" id="PTHR14043:SF4">
    <property type="entry name" value="HOMEOBOX PROTEIN CUT-LIKE 1"/>
    <property type="match status" value="1"/>
</dbReference>
<feature type="domain" description="Cux N-terminal" evidence="2">
    <location>
        <begin position="3"/>
        <end position="101"/>
    </location>
</feature>
<evidence type="ECO:0000256" key="1">
    <source>
        <dbReference type="ARBA" id="ARBA00023054"/>
    </source>
</evidence>
<evidence type="ECO:0000313" key="4">
    <source>
        <dbReference type="Proteomes" id="UP000314983"/>
    </source>
</evidence>
<proteinExistence type="predicted"/>
<dbReference type="PANTHER" id="PTHR14043">
    <property type="entry name" value="CCAAT DISPLACEMENT PROTEIN-RELATED"/>
    <property type="match status" value="1"/>
</dbReference>
<reference evidence="3" key="2">
    <citation type="submission" date="2025-08" db="UniProtKB">
        <authorList>
            <consortium name="Ensembl"/>
        </authorList>
    </citation>
    <scope>IDENTIFICATION</scope>
</reference>
<dbReference type="GO" id="GO:0000977">
    <property type="term" value="F:RNA polymerase II transcription regulatory region sequence-specific DNA binding"/>
    <property type="evidence" value="ECO:0007669"/>
    <property type="project" value="TreeGrafter"/>
</dbReference>
<reference evidence="3 4" key="1">
    <citation type="submission" date="2020-05" db="EMBL/GenBank/DDBJ databases">
        <title>Electrophorus electricus (electric eel) genome, fEleEle1, primary haplotype.</title>
        <authorList>
            <person name="Myers G."/>
            <person name="Meyer A."/>
            <person name="Fedrigo O."/>
            <person name="Formenti G."/>
            <person name="Rhie A."/>
            <person name="Tracey A."/>
            <person name="Sims Y."/>
            <person name="Jarvis E.D."/>
        </authorList>
    </citation>
    <scope>NUCLEOTIDE SEQUENCE [LARGE SCALE GENOMIC DNA]</scope>
</reference>
<dbReference type="InterPro" id="IPR057476">
    <property type="entry name" value="Cux_N"/>
</dbReference>
<dbReference type="GO" id="GO:0000981">
    <property type="term" value="F:DNA-binding transcription factor activity, RNA polymerase II-specific"/>
    <property type="evidence" value="ECO:0007669"/>
    <property type="project" value="TreeGrafter"/>
</dbReference>
<dbReference type="Proteomes" id="UP000314983">
    <property type="component" value="Chromosome 17"/>
</dbReference>
<keyword evidence="4" id="KW-1185">Reference proteome</keyword>
<evidence type="ECO:0000313" key="3">
    <source>
        <dbReference type="Ensembl" id="ENSEEEP00000058651.1"/>
    </source>
</evidence>
<protein>
    <recommendedName>
        <fullName evidence="2">Cux N-terminal domain-containing protein</fullName>
    </recommendedName>
</protein>
<accession>A0AAY5ENX9</accession>
<evidence type="ECO:0000259" key="2">
    <source>
        <dbReference type="Pfam" id="PF25398"/>
    </source>
</evidence>
<name>A0AAY5ENX9_ELEEL</name>
<dbReference type="AlphaFoldDB" id="A0AAY5ENX9"/>
<dbReference type="GO" id="GO:0005634">
    <property type="term" value="C:nucleus"/>
    <property type="evidence" value="ECO:0007669"/>
    <property type="project" value="TreeGrafter"/>
</dbReference>